<name>A0ABW3BYQ0_SPHXN</name>
<keyword evidence="2 11" id="KW-0813">Transport</keyword>
<evidence type="ECO:0000256" key="5">
    <source>
        <dbReference type="ARBA" id="ARBA00022692"/>
    </source>
</evidence>
<evidence type="ECO:0000256" key="2">
    <source>
        <dbReference type="ARBA" id="ARBA00022448"/>
    </source>
</evidence>
<evidence type="ECO:0000256" key="13">
    <source>
        <dbReference type="SAM" id="SignalP"/>
    </source>
</evidence>
<comment type="caution">
    <text evidence="16">The sequence shown here is derived from an EMBL/GenBank/DDBJ whole genome shotgun (WGS) entry which is preliminary data.</text>
</comment>
<accession>A0ABW3BYQ0</accession>
<dbReference type="InterPro" id="IPR039426">
    <property type="entry name" value="TonB-dep_rcpt-like"/>
</dbReference>
<keyword evidence="10 11" id="KW-0998">Cell outer membrane</keyword>
<evidence type="ECO:0000259" key="15">
    <source>
        <dbReference type="Pfam" id="PF07715"/>
    </source>
</evidence>
<evidence type="ECO:0000256" key="9">
    <source>
        <dbReference type="ARBA" id="ARBA00023136"/>
    </source>
</evidence>
<dbReference type="Gene3D" id="2.40.170.20">
    <property type="entry name" value="TonB-dependent receptor, beta-barrel domain"/>
    <property type="match status" value="1"/>
</dbReference>
<comment type="similarity">
    <text evidence="11 12">Belongs to the TonB-dependent receptor family.</text>
</comment>
<keyword evidence="13" id="KW-0732">Signal</keyword>
<evidence type="ECO:0000259" key="14">
    <source>
        <dbReference type="Pfam" id="PF00593"/>
    </source>
</evidence>
<evidence type="ECO:0000256" key="8">
    <source>
        <dbReference type="ARBA" id="ARBA00023077"/>
    </source>
</evidence>
<evidence type="ECO:0000256" key="10">
    <source>
        <dbReference type="ARBA" id="ARBA00023237"/>
    </source>
</evidence>
<dbReference type="InterPro" id="IPR000531">
    <property type="entry name" value="Beta-barrel_TonB"/>
</dbReference>
<dbReference type="PANTHER" id="PTHR32552:SF81">
    <property type="entry name" value="TONB-DEPENDENT OUTER MEMBRANE RECEPTOR"/>
    <property type="match status" value="1"/>
</dbReference>
<evidence type="ECO:0000313" key="17">
    <source>
        <dbReference type="Proteomes" id="UP001597124"/>
    </source>
</evidence>
<dbReference type="InterPro" id="IPR012910">
    <property type="entry name" value="Plug_dom"/>
</dbReference>
<keyword evidence="9 11" id="KW-0472">Membrane</keyword>
<evidence type="ECO:0000256" key="7">
    <source>
        <dbReference type="ARBA" id="ARBA00023065"/>
    </source>
</evidence>
<comment type="subcellular location">
    <subcellularLocation>
        <location evidence="1 11">Cell outer membrane</location>
        <topology evidence="1 11">Multi-pass membrane protein</topology>
    </subcellularLocation>
</comment>
<dbReference type="RefSeq" id="WP_381486162.1">
    <property type="nucleotide sequence ID" value="NZ_JBHTIK010000002.1"/>
</dbReference>
<dbReference type="PANTHER" id="PTHR32552">
    <property type="entry name" value="FERRICHROME IRON RECEPTOR-RELATED"/>
    <property type="match status" value="1"/>
</dbReference>
<keyword evidence="16" id="KW-0675">Receptor</keyword>
<evidence type="ECO:0000256" key="3">
    <source>
        <dbReference type="ARBA" id="ARBA00022452"/>
    </source>
</evidence>
<feature type="domain" description="TonB-dependent receptor-like beta-barrel" evidence="14">
    <location>
        <begin position="282"/>
        <end position="681"/>
    </location>
</feature>
<feature type="chain" id="PRO_5047186886" evidence="13">
    <location>
        <begin position="26"/>
        <end position="715"/>
    </location>
</feature>
<evidence type="ECO:0000256" key="6">
    <source>
        <dbReference type="ARBA" id="ARBA00023004"/>
    </source>
</evidence>
<dbReference type="CDD" id="cd01347">
    <property type="entry name" value="ligand_gated_channel"/>
    <property type="match status" value="1"/>
</dbReference>
<evidence type="ECO:0000256" key="4">
    <source>
        <dbReference type="ARBA" id="ARBA00022496"/>
    </source>
</evidence>
<keyword evidence="8 12" id="KW-0798">TonB box</keyword>
<proteinExistence type="inferred from homology"/>
<keyword evidence="4" id="KW-0410">Iron transport</keyword>
<evidence type="ECO:0000256" key="1">
    <source>
        <dbReference type="ARBA" id="ARBA00004571"/>
    </source>
</evidence>
<evidence type="ECO:0000313" key="16">
    <source>
        <dbReference type="EMBL" id="MFD0847331.1"/>
    </source>
</evidence>
<feature type="signal peptide" evidence="13">
    <location>
        <begin position="1"/>
        <end position="25"/>
    </location>
</feature>
<organism evidence="16 17">
    <name type="scientific">Sphingosinicella xenopeptidilytica</name>
    <dbReference type="NCBI Taxonomy" id="364098"/>
    <lineage>
        <taxon>Bacteria</taxon>
        <taxon>Pseudomonadati</taxon>
        <taxon>Pseudomonadota</taxon>
        <taxon>Alphaproteobacteria</taxon>
        <taxon>Sphingomonadales</taxon>
        <taxon>Sphingosinicellaceae</taxon>
        <taxon>Sphingosinicella</taxon>
    </lineage>
</organism>
<keyword evidence="3 11" id="KW-1134">Transmembrane beta strand</keyword>
<keyword evidence="17" id="KW-1185">Reference proteome</keyword>
<sequence>MSRTLKFCLLAASCTGATVSLPAVAQTVSEEIVVTARKREESVQDVPIAISVIGAQQIKDMKLANVDDIAGILPNVVNSGGGQGGDTFAIRGLSTTSNNPGFETGIGMYIDEVYIGRQFAFVTPIFDLQRIEVLRGPQGTLFGRNTIGGAISLTTRAPSDTFEASAQVSAGEYNLIEGGFRLSGPIGGNGFLASLSAQIRERDGFLKDFATGADYNGQSSINTRASFVFEPSDAVRIRAAVDYYEDDNVDSMMDIRGGALAAADPYPVSKRRIGTNFKSFGSRESLGGMVRMDADLGWTNLVSISALRRHETKGLLDQDFSVADISFTGRTEKQEQFSQEIRLQSPANASFSYVVGAYYFHEELDSITTANLGADVLGSPETAFTTADVNSDSWALFGNVEVDLSERLAIGGGLRYTAENKKLDFAQTLSPGAFLLPILGIAIEVPALKNSTDEGEWSGNAYINYKPTEDILAYASYSRGYKAGGFNATVIGTTPSDLSFAAEFVDSYEIGLKTSWMNDRVRLNIAAFHIDYADKQEQSLVGTTFIVNNAASADSDGFEIELFARPTDQLTIMGGIGYTDAKYGTYLGCSVDGDGDPVACSGNRLQNAPRWTASLAGRFEQPISDNLTGFLGGDISYRDGAYVSSLNNPNYLHEKRTIVNAQVGIEGAEGRWRLTLWGKNIFDNDASELSFDFLGTDYTMLVAPRTLGVELGFSF</sequence>
<keyword evidence="5 11" id="KW-0812">Transmembrane</keyword>
<dbReference type="EMBL" id="JBHTIK010000002">
    <property type="protein sequence ID" value="MFD0847331.1"/>
    <property type="molecule type" value="Genomic_DNA"/>
</dbReference>
<feature type="domain" description="TonB-dependent receptor plug" evidence="15">
    <location>
        <begin position="43"/>
        <end position="150"/>
    </location>
</feature>
<keyword evidence="7" id="KW-0406">Ion transport</keyword>
<evidence type="ECO:0000256" key="11">
    <source>
        <dbReference type="PROSITE-ProRule" id="PRU01360"/>
    </source>
</evidence>
<reference evidence="17" key="1">
    <citation type="journal article" date="2019" name="Int. J. Syst. Evol. Microbiol.">
        <title>The Global Catalogue of Microorganisms (GCM) 10K type strain sequencing project: providing services to taxonomists for standard genome sequencing and annotation.</title>
        <authorList>
            <consortium name="The Broad Institute Genomics Platform"/>
            <consortium name="The Broad Institute Genome Sequencing Center for Infectious Disease"/>
            <person name="Wu L."/>
            <person name="Ma J."/>
        </authorList>
    </citation>
    <scope>NUCLEOTIDE SEQUENCE [LARGE SCALE GENOMIC DNA]</scope>
    <source>
        <strain evidence="17">CCUG 52537</strain>
    </source>
</reference>
<dbReference type="Pfam" id="PF00593">
    <property type="entry name" value="TonB_dep_Rec_b-barrel"/>
    <property type="match status" value="1"/>
</dbReference>
<protein>
    <submittedName>
        <fullName evidence="16">TonB-dependent receptor</fullName>
    </submittedName>
</protein>
<dbReference type="PROSITE" id="PS52016">
    <property type="entry name" value="TONB_DEPENDENT_REC_3"/>
    <property type="match status" value="1"/>
</dbReference>
<dbReference type="SUPFAM" id="SSF56935">
    <property type="entry name" value="Porins"/>
    <property type="match status" value="1"/>
</dbReference>
<keyword evidence="6" id="KW-0408">Iron</keyword>
<dbReference type="InterPro" id="IPR036942">
    <property type="entry name" value="Beta-barrel_TonB_sf"/>
</dbReference>
<evidence type="ECO:0000256" key="12">
    <source>
        <dbReference type="RuleBase" id="RU003357"/>
    </source>
</evidence>
<gene>
    <name evidence="16" type="ORF">ACFQ00_03265</name>
</gene>
<dbReference type="Pfam" id="PF07715">
    <property type="entry name" value="Plug"/>
    <property type="match status" value="1"/>
</dbReference>
<dbReference type="Proteomes" id="UP001597124">
    <property type="component" value="Unassembled WGS sequence"/>
</dbReference>